<feature type="non-terminal residue" evidence="2">
    <location>
        <position position="265"/>
    </location>
</feature>
<keyword evidence="3" id="KW-1185">Reference proteome</keyword>
<dbReference type="PANTHER" id="PTHR33103:SF19">
    <property type="entry name" value="OS09G0544700 PROTEIN"/>
    <property type="match status" value="1"/>
</dbReference>
<evidence type="ECO:0000256" key="1">
    <source>
        <dbReference type="SAM" id="MobiDB-lite"/>
    </source>
</evidence>
<comment type="caution">
    <text evidence="2">The sequence shown here is derived from an EMBL/GenBank/DDBJ whole genome shotgun (WGS) entry which is preliminary data.</text>
</comment>
<accession>A0AAV0MAH9</accession>
<feature type="compositionally biased region" description="Polar residues" evidence="1">
    <location>
        <begin position="178"/>
        <end position="187"/>
    </location>
</feature>
<feature type="compositionally biased region" description="Low complexity" evidence="1">
    <location>
        <begin position="216"/>
        <end position="231"/>
    </location>
</feature>
<dbReference type="Pfam" id="PF05056">
    <property type="entry name" value="DUF674"/>
    <property type="match status" value="1"/>
</dbReference>
<protein>
    <submittedName>
        <fullName evidence="2">Uncharacterized protein</fullName>
    </submittedName>
</protein>
<dbReference type="PANTHER" id="PTHR33103">
    <property type="entry name" value="OS01G0153900 PROTEIN"/>
    <property type="match status" value="1"/>
</dbReference>
<feature type="region of interest" description="Disordered" evidence="1">
    <location>
        <begin position="173"/>
        <end position="265"/>
    </location>
</feature>
<dbReference type="EMBL" id="CAMGYJ010000007">
    <property type="protein sequence ID" value="CAI0443044.1"/>
    <property type="molecule type" value="Genomic_DNA"/>
</dbReference>
<dbReference type="Proteomes" id="UP001154282">
    <property type="component" value="Unassembled WGS sequence"/>
</dbReference>
<dbReference type="InterPro" id="IPR007750">
    <property type="entry name" value="DUF674"/>
</dbReference>
<reference evidence="2" key="1">
    <citation type="submission" date="2022-08" db="EMBL/GenBank/DDBJ databases">
        <authorList>
            <person name="Gutierrez-Valencia J."/>
        </authorList>
    </citation>
    <scope>NUCLEOTIDE SEQUENCE</scope>
</reference>
<sequence length="265" mass="28092">MVGSLGNIYQSMGDLKQPSCFSSTNWPLLLPPLSPAAAASSVGRSHRRLSSEGSLVKEQNTFMVMDDLKASPLSFAVSAITMLNKLGCRDLGALEEKEVEFGNREALELLVAALLCMDIPRAKTVKDVMGVMDVILIPTSTLVILEKGRLSNNGVDSRVVLLEKARRAVAIGSREPLKSSTTRTSVARSPAPAQVSPPVGLASNDESAPEVTPCFPSHTSSSGSSSPSTVAGPPPTDTTLGQPDPSPPQQPVRRGDRVRTRPKHM</sequence>
<name>A0AAV0MAH9_9ROSI</name>
<evidence type="ECO:0000313" key="2">
    <source>
        <dbReference type="EMBL" id="CAI0443044.1"/>
    </source>
</evidence>
<dbReference type="AlphaFoldDB" id="A0AAV0MAH9"/>
<organism evidence="2 3">
    <name type="scientific">Linum tenue</name>
    <dbReference type="NCBI Taxonomy" id="586396"/>
    <lineage>
        <taxon>Eukaryota</taxon>
        <taxon>Viridiplantae</taxon>
        <taxon>Streptophyta</taxon>
        <taxon>Embryophyta</taxon>
        <taxon>Tracheophyta</taxon>
        <taxon>Spermatophyta</taxon>
        <taxon>Magnoliopsida</taxon>
        <taxon>eudicotyledons</taxon>
        <taxon>Gunneridae</taxon>
        <taxon>Pentapetalae</taxon>
        <taxon>rosids</taxon>
        <taxon>fabids</taxon>
        <taxon>Malpighiales</taxon>
        <taxon>Linaceae</taxon>
        <taxon>Linum</taxon>
    </lineage>
</organism>
<gene>
    <name evidence="2" type="ORF">LITE_LOCUS27503</name>
</gene>
<evidence type="ECO:0000313" key="3">
    <source>
        <dbReference type="Proteomes" id="UP001154282"/>
    </source>
</evidence>
<proteinExistence type="predicted"/>